<name>A0A515EJY7_9BURK</name>
<organism evidence="3 4">
    <name type="scientific">Rhodoferax aquaticus</name>
    <dbReference type="NCBI Taxonomy" id="2527691"/>
    <lineage>
        <taxon>Bacteria</taxon>
        <taxon>Pseudomonadati</taxon>
        <taxon>Pseudomonadota</taxon>
        <taxon>Betaproteobacteria</taxon>
        <taxon>Burkholderiales</taxon>
        <taxon>Comamonadaceae</taxon>
        <taxon>Rhodoferax</taxon>
    </lineage>
</organism>
<dbReference type="AlphaFoldDB" id="A0A515EJY7"/>
<evidence type="ECO:0000256" key="1">
    <source>
        <dbReference type="SAM" id="SignalP"/>
    </source>
</evidence>
<evidence type="ECO:0000259" key="2">
    <source>
        <dbReference type="Pfam" id="PF12275"/>
    </source>
</evidence>
<reference evidence="4" key="2">
    <citation type="journal article" date="2020" name="Int. J. Syst. Evol. Microbiol.">
        <title>Genomic insights into a novel species Rhodoferax aquaticus sp. nov., isolated from freshwater.</title>
        <authorList>
            <person name="Li T."/>
            <person name="Zhuo Y."/>
            <person name="Jin C.Z."/>
            <person name="Wu X."/>
            <person name="Ko S.R."/>
            <person name="Jin F.J."/>
            <person name="Ahn C.Y."/>
            <person name="Oh H.M."/>
            <person name="Lee H.G."/>
            <person name="Jin L."/>
        </authorList>
    </citation>
    <scope>NUCLEOTIDE SEQUENCE [LARGE SCALE GENOMIC DNA]</scope>
    <source>
        <strain evidence="4">Gr-4</strain>
    </source>
</reference>
<gene>
    <name evidence="3" type="ORF">EXZ61_01545</name>
</gene>
<dbReference type="RefSeq" id="WP_142808413.1">
    <property type="nucleotide sequence ID" value="NZ_CP036282.1"/>
</dbReference>
<keyword evidence="1" id="KW-0732">Signal</keyword>
<dbReference type="Pfam" id="PF12275">
    <property type="entry name" value="DUF3616"/>
    <property type="match status" value="2"/>
</dbReference>
<dbReference type="InterPro" id="IPR022060">
    <property type="entry name" value="DUF3616"/>
</dbReference>
<dbReference type="EMBL" id="CP036282">
    <property type="protein sequence ID" value="QDL52960.1"/>
    <property type="molecule type" value="Genomic_DNA"/>
</dbReference>
<protein>
    <submittedName>
        <fullName evidence="3">DUF3616 domain-containing protein</fullName>
    </submittedName>
</protein>
<accession>A0A515EJY7</accession>
<sequence length="357" mass="37057">MSIHRVSLTRAAHVAVCLLALGSGMGAMAQAPAPRVAPAGGIWSAGAGFEFALKDKKALKTRRSVSGLACNLNAKGERVCLMAFDEGVQARYAVARDGQLLPDPQPVELARGDGELDAEGAASDGRYLYVTGSHSAKRSDCASNPDSRHVVRMALDPQTGKAQAGPVADTGRLWSVMQSVPGLSAYVGDGKCLGSEPGQQGINIEGLAVRDGRLYFGFRAPVLQGTAMVLSVDAEALFGAGDPKPVLARVALGANRGIRDMVAVKDGFLLLAGPDDGKANQGVAWTIHGWDGKASAQGARTKHLATLDLRGVALRSCDAELKPEALAVLQETASTYQVLVLSDGMCDGGPLAFTLAR</sequence>
<feature type="domain" description="DUF3616" evidence="2">
    <location>
        <begin position="199"/>
        <end position="344"/>
    </location>
</feature>
<keyword evidence="4" id="KW-1185">Reference proteome</keyword>
<dbReference type="Proteomes" id="UP000317365">
    <property type="component" value="Chromosome"/>
</dbReference>
<feature type="domain" description="DUF3616" evidence="2">
    <location>
        <begin position="111"/>
        <end position="146"/>
    </location>
</feature>
<evidence type="ECO:0000313" key="4">
    <source>
        <dbReference type="Proteomes" id="UP000317365"/>
    </source>
</evidence>
<proteinExistence type="predicted"/>
<reference evidence="4" key="1">
    <citation type="submission" date="2019-02" db="EMBL/GenBank/DDBJ databases">
        <title>Complete genome sequence of Rhodoferax sp. Gr-4.</title>
        <authorList>
            <person name="Jin L."/>
        </authorList>
    </citation>
    <scope>NUCLEOTIDE SEQUENCE [LARGE SCALE GENOMIC DNA]</scope>
    <source>
        <strain evidence="4">Gr-4</strain>
    </source>
</reference>
<evidence type="ECO:0000313" key="3">
    <source>
        <dbReference type="EMBL" id="QDL52960.1"/>
    </source>
</evidence>
<feature type="chain" id="PRO_5022096714" evidence="1">
    <location>
        <begin position="30"/>
        <end position="357"/>
    </location>
</feature>
<dbReference type="KEGG" id="rhg:EXZ61_01545"/>
<feature type="signal peptide" evidence="1">
    <location>
        <begin position="1"/>
        <end position="29"/>
    </location>
</feature>